<evidence type="ECO:0000313" key="2">
    <source>
        <dbReference type="Proteomes" id="UP001055811"/>
    </source>
</evidence>
<protein>
    <submittedName>
        <fullName evidence="1">Uncharacterized protein</fullName>
    </submittedName>
</protein>
<evidence type="ECO:0000313" key="1">
    <source>
        <dbReference type="EMBL" id="KAI3778824.1"/>
    </source>
</evidence>
<reference evidence="2" key="1">
    <citation type="journal article" date="2022" name="Mol. Ecol. Resour.">
        <title>The genomes of chicory, endive, great burdock and yacon provide insights into Asteraceae palaeo-polyploidization history and plant inulin production.</title>
        <authorList>
            <person name="Fan W."/>
            <person name="Wang S."/>
            <person name="Wang H."/>
            <person name="Wang A."/>
            <person name="Jiang F."/>
            <person name="Liu H."/>
            <person name="Zhao H."/>
            <person name="Xu D."/>
            <person name="Zhang Y."/>
        </authorList>
    </citation>
    <scope>NUCLEOTIDE SEQUENCE [LARGE SCALE GENOMIC DNA]</scope>
    <source>
        <strain evidence="2">cv. Punajuju</strain>
    </source>
</reference>
<dbReference type="Proteomes" id="UP001055811">
    <property type="component" value="Linkage Group LG02"/>
</dbReference>
<gene>
    <name evidence="1" type="ORF">L2E82_08209</name>
</gene>
<organism evidence="1 2">
    <name type="scientific">Cichorium intybus</name>
    <name type="common">Chicory</name>
    <dbReference type="NCBI Taxonomy" id="13427"/>
    <lineage>
        <taxon>Eukaryota</taxon>
        <taxon>Viridiplantae</taxon>
        <taxon>Streptophyta</taxon>
        <taxon>Embryophyta</taxon>
        <taxon>Tracheophyta</taxon>
        <taxon>Spermatophyta</taxon>
        <taxon>Magnoliopsida</taxon>
        <taxon>eudicotyledons</taxon>
        <taxon>Gunneridae</taxon>
        <taxon>Pentapetalae</taxon>
        <taxon>asterids</taxon>
        <taxon>campanulids</taxon>
        <taxon>Asterales</taxon>
        <taxon>Asteraceae</taxon>
        <taxon>Cichorioideae</taxon>
        <taxon>Cichorieae</taxon>
        <taxon>Cichoriinae</taxon>
        <taxon>Cichorium</taxon>
    </lineage>
</organism>
<comment type="caution">
    <text evidence="1">The sequence shown here is derived from an EMBL/GenBank/DDBJ whole genome shotgun (WGS) entry which is preliminary data.</text>
</comment>
<accession>A0ACB9G5B3</accession>
<dbReference type="EMBL" id="CM042010">
    <property type="protein sequence ID" value="KAI3778824.1"/>
    <property type="molecule type" value="Genomic_DNA"/>
</dbReference>
<proteinExistence type="predicted"/>
<reference evidence="1 2" key="2">
    <citation type="journal article" date="2022" name="Mol. Ecol. Resour.">
        <title>The genomes of chicory, endive, great burdock and yacon provide insights into Asteraceae paleo-polyploidization history and plant inulin production.</title>
        <authorList>
            <person name="Fan W."/>
            <person name="Wang S."/>
            <person name="Wang H."/>
            <person name="Wang A."/>
            <person name="Jiang F."/>
            <person name="Liu H."/>
            <person name="Zhao H."/>
            <person name="Xu D."/>
            <person name="Zhang Y."/>
        </authorList>
    </citation>
    <scope>NUCLEOTIDE SEQUENCE [LARGE SCALE GENOMIC DNA]</scope>
    <source>
        <strain evidence="2">cv. Punajuju</strain>
        <tissue evidence="1">Leaves</tissue>
    </source>
</reference>
<keyword evidence="2" id="KW-1185">Reference proteome</keyword>
<sequence>MKEGFYDKMEMELQGQQNTYYVDGLVACELIEKNSTYAMNFIRKHFANDDPLPNFPYVKRFFPLLSDSLDRNPEQLDEYPGDHVTFLIVYRGFLQKKEMEVREQLRRVAQVCFHHSKY</sequence>
<name>A0ACB9G5B3_CICIN</name>